<sequence length="99" mass="11762">MDTKLFSRYERTRDLFFKLREEVIAQRGSREAAELLATEGEEDLYHSHHDLGLAEERMKYLELKVEAEKRERKDIYEHARVARLDTEELKVGLLKEAVL</sequence>
<dbReference type="Gramene" id="ONK76531">
    <property type="protein sequence ID" value="ONK76531"/>
    <property type="gene ID" value="A4U43_C03F29240"/>
</dbReference>
<accession>A0A5P1FIS5</accession>
<evidence type="ECO:0000313" key="1">
    <source>
        <dbReference type="EMBL" id="ONK76531.1"/>
    </source>
</evidence>
<gene>
    <name evidence="1" type="ORF">A4U43_C03F29240</name>
</gene>
<dbReference type="EMBL" id="CM007383">
    <property type="protein sequence ID" value="ONK76531.1"/>
    <property type="molecule type" value="Genomic_DNA"/>
</dbReference>
<proteinExistence type="predicted"/>
<dbReference type="AlphaFoldDB" id="A0A5P1FIS5"/>
<protein>
    <submittedName>
        <fullName evidence="1">Uncharacterized protein</fullName>
    </submittedName>
</protein>
<name>A0A5P1FIS5_ASPOF</name>
<dbReference type="Proteomes" id="UP000243459">
    <property type="component" value="Chromosome 3"/>
</dbReference>
<reference evidence="2" key="1">
    <citation type="journal article" date="2017" name="Nat. Commun.">
        <title>The asparagus genome sheds light on the origin and evolution of a young Y chromosome.</title>
        <authorList>
            <person name="Harkess A."/>
            <person name="Zhou J."/>
            <person name="Xu C."/>
            <person name="Bowers J.E."/>
            <person name="Van der Hulst R."/>
            <person name="Ayyampalayam S."/>
            <person name="Mercati F."/>
            <person name="Riccardi P."/>
            <person name="McKain M.R."/>
            <person name="Kakrana A."/>
            <person name="Tang H."/>
            <person name="Ray J."/>
            <person name="Groenendijk J."/>
            <person name="Arikit S."/>
            <person name="Mathioni S.M."/>
            <person name="Nakano M."/>
            <person name="Shan H."/>
            <person name="Telgmann-Rauber A."/>
            <person name="Kanno A."/>
            <person name="Yue Z."/>
            <person name="Chen H."/>
            <person name="Li W."/>
            <person name="Chen Y."/>
            <person name="Xu X."/>
            <person name="Zhang Y."/>
            <person name="Luo S."/>
            <person name="Chen H."/>
            <person name="Gao J."/>
            <person name="Mao Z."/>
            <person name="Pires J.C."/>
            <person name="Luo M."/>
            <person name="Kudrna D."/>
            <person name="Wing R.A."/>
            <person name="Meyers B.C."/>
            <person name="Yi K."/>
            <person name="Kong H."/>
            <person name="Lavrijsen P."/>
            <person name="Sunseri F."/>
            <person name="Falavigna A."/>
            <person name="Ye Y."/>
            <person name="Leebens-Mack J.H."/>
            <person name="Chen G."/>
        </authorList>
    </citation>
    <scope>NUCLEOTIDE SEQUENCE [LARGE SCALE GENOMIC DNA]</scope>
    <source>
        <strain evidence="2">cv. DH0086</strain>
    </source>
</reference>
<organism evidence="1 2">
    <name type="scientific">Asparagus officinalis</name>
    <name type="common">Garden asparagus</name>
    <dbReference type="NCBI Taxonomy" id="4686"/>
    <lineage>
        <taxon>Eukaryota</taxon>
        <taxon>Viridiplantae</taxon>
        <taxon>Streptophyta</taxon>
        <taxon>Embryophyta</taxon>
        <taxon>Tracheophyta</taxon>
        <taxon>Spermatophyta</taxon>
        <taxon>Magnoliopsida</taxon>
        <taxon>Liliopsida</taxon>
        <taxon>Asparagales</taxon>
        <taxon>Asparagaceae</taxon>
        <taxon>Asparagoideae</taxon>
        <taxon>Asparagus</taxon>
    </lineage>
</organism>
<evidence type="ECO:0000313" key="2">
    <source>
        <dbReference type="Proteomes" id="UP000243459"/>
    </source>
</evidence>
<keyword evidence="2" id="KW-1185">Reference proteome</keyword>